<sequence length="335" mass="35229">MAACSQESAGPTGGEGSGGSGSLTVVCGAQEDWCQAVTKAFTEKSGIQTDYVRLSSGETVARLGASKDSPEFDVWHGGPSDGFEAADEAGLIERYTSDATAAIPDTYKSADGTWTGVYVGVLGFCSNSKVLDKIGAGAPESWADLVKPEFKKQIGTAHPATSGTAYTTLWTQMVLHDMDEAATFDYMRQLNNNVLQYSKSGTAPGQQAGRAEIATGLVFTHDCVKYYKEGMTDLVVTTPSEGTGYEVGGVGIIKNSQNLDAAKQYVDFAVSVEAQEIGPSVGSYQVPTNPDTPTTEDMLNLDEVTLIDYDSSAAGAMKAYLVSKFDSEVATAPKS</sequence>
<dbReference type="PANTHER" id="PTHR30006">
    <property type="entry name" value="THIAMINE-BINDING PERIPLASMIC PROTEIN-RELATED"/>
    <property type="match status" value="1"/>
</dbReference>
<dbReference type="GO" id="GO:0015888">
    <property type="term" value="P:thiamine transport"/>
    <property type="evidence" value="ECO:0007669"/>
    <property type="project" value="TreeGrafter"/>
</dbReference>
<dbReference type="AlphaFoldDB" id="A0A1Q2CT25"/>
<proteinExistence type="predicted"/>
<evidence type="ECO:0000313" key="4">
    <source>
        <dbReference type="Proteomes" id="UP000188145"/>
    </source>
</evidence>
<feature type="region of interest" description="Disordered" evidence="2">
    <location>
        <begin position="1"/>
        <end position="21"/>
    </location>
</feature>
<dbReference type="OrthoDB" id="366726at2"/>
<dbReference type="EMBL" id="CP019606">
    <property type="protein sequence ID" value="AQP49273.1"/>
    <property type="molecule type" value="Genomic_DNA"/>
</dbReference>
<dbReference type="CDD" id="cd13544">
    <property type="entry name" value="PBP2_Fbp_like_1"/>
    <property type="match status" value="1"/>
</dbReference>
<dbReference type="Pfam" id="PF13343">
    <property type="entry name" value="SBP_bac_6"/>
    <property type="match status" value="1"/>
</dbReference>
<keyword evidence="1" id="KW-0732">Signal</keyword>
<dbReference type="SUPFAM" id="SSF53850">
    <property type="entry name" value="Periplasmic binding protein-like II"/>
    <property type="match status" value="1"/>
</dbReference>
<organism evidence="3 4">
    <name type="scientific">Tessaracoccus aquimaris</name>
    <dbReference type="NCBI Taxonomy" id="1332264"/>
    <lineage>
        <taxon>Bacteria</taxon>
        <taxon>Bacillati</taxon>
        <taxon>Actinomycetota</taxon>
        <taxon>Actinomycetes</taxon>
        <taxon>Propionibacteriales</taxon>
        <taxon>Propionibacteriaceae</taxon>
        <taxon>Tessaracoccus</taxon>
    </lineage>
</organism>
<dbReference type="InterPro" id="IPR026045">
    <property type="entry name" value="Ferric-bd"/>
</dbReference>
<evidence type="ECO:0000256" key="1">
    <source>
        <dbReference type="ARBA" id="ARBA00022729"/>
    </source>
</evidence>
<dbReference type="PANTHER" id="PTHR30006:SF2">
    <property type="entry name" value="ABC TRANSPORTER SUBSTRATE-BINDING PROTEIN"/>
    <property type="match status" value="1"/>
</dbReference>
<dbReference type="GO" id="GO:0030975">
    <property type="term" value="F:thiamine binding"/>
    <property type="evidence" value="ECO:0007669"/>
    <property type="project" value="TreeGrafter"/>
</dbReference>
<evidence type="ECO:0000256" key="2">
    <source>
        <dbReference type="SAM" id="MobiDB-lite"/>
    </source>
</evidence>
<evidence type="ECO:0000313" key="3">
    <source>
        <dbReference type="EMBL" id="AQP49273.1"/>
    </source>
</evidence>
<name>A0A1Q2CT25_9ACTN</name>
<accession>A0A1Q2CT25</accession>
<gene>
    <name evidence="3" type="ORF">BW730_08240</name>
</gene>
<dbReference type="PIRSF" id="PIRSF002825">
    <property type="entry name" value="CfbpA"/>
    <property type="match status" value="1"/>
</dbReference>
<reference evidence="4" key="1">
    <citation type="submission" date="2017-02" db="EMBL/GenBank/DDBJ databases">
        <title>Tessaracoccus aquaemaris sp. nov., isolated from the intestine of a Korean rockfish, Sebastes schlegelii, in a marine aquaculture pond.</title>
        <authorList>
            <person name="Tak E.J."/>
            <person name="Bae J.-W."/>
        </authorList>
    </citation>
    <scope>NUCLEOTIDE SEQUENCE [LARGE SCALE GENOMIC DNA]</scope>
    <source>
        <strain evidence="4">NSG39</strain>
    </source>
</reference>
<feature type="compositionally biased region" description="Gly residues" evidence="2">
    <location>
        <begin position="11"/>
        <end position="21"/>
    </location>
</feature>
<dbReference type="STRING" id="1332264.BW730_08240"/>
<dbReference type="Proteomes" id="UP000188145">
    <property type="component" value="Chromosome"/>
</dbReference>
<keyword evidence="4" id="KW-1185">Reference proteome</keyword>
<dbReference type="KEGG" id="tes:BW730_08240"/>
<dbReference type="Gene3D" id="3.40.190.10">
    <property type="entry name" value="Periplasmic binding protein-like II"/>
    <property type="match status" value="2"/>
</dbReference>
<dbReference type="GO" id="GO:0030976">
    <property type="term" value="F:thiamine pyrophosphate binding"/>
    <property type="evidence" value="ECO:0007669"/>
    <property type="project" value="TreeGrafter"/>
</dbReference>
<dbReference type="GO" id="GO:0030288">
    <property type="term" value="C:outer membrane-bounded periplasmic space"/>
    <property type="evidence" value="ECO:0007669"/>
    <property type="project" value="TreeGrafter"/>
</dbReference>
<protein>
    <submittedName>
        <fullName evidence="3">Iron ABC transporter substrate-binding protein</fullName>
    </submittedName>
</protein>